<dbReference type="PROSITE" id="PS51257">
    <property type="entry name" value="PROKAR_LIPOPROTEIN"/>
    <property type="match status" value="1"/>
</dbReference>
<keyword evidence="10" id="KW-1185">Reference proteome</keyword>
<proteinExistence type="predicted"/>
<dbReference type="Gene3D" id="1.20.1250.20">
    <property type="entry name" value="MFS general substrate transporter like domains"/>
    <property type="match status" value="1"/>
</dbReference>
<dbReference type="InterPro" id="IPR011701">
    <property type="entry name" value="MFS"/>
</dbReference>
<name>A0A2S6GLV9_9PSEU</name>
<evidence type="ECO:0000256" key="6">
    <source>
        <dbReference type="ARBA" id="ARBA00023136"/>
    </source>
</evidence>
<feature type="transmembrane region" description="Helical" evidence="7">
    <location>
        <begin position="307"/>
        <end position="327"/>
    </location>
</feature>
<feature type="transmembrane region" description="Helical" evidence="7">
    <location>
        <begin position="451"/>
        <end position="471"/>
    </location>
</feature>
<feature type="transmembrane region" description="Helical" evidence="7">
    <location>
        <begin position="149"/>
        <end position="170"/>
    </location>
</feature>
<dbReference type="Pfam" id="PF07690">
    <property type="entry name" value="MFS_1"/>
    <property type="match status" value="1"/>
</dbReference>
<evidence type="ECO:0000313" key="10">
    <source>
        <dbReference type="Proteomes" id="UP000239203"/>
    </source>
</evidence>
<feature type="transmembrane region" description="Helical" evidence="7">
    <location>
        <begin position="89"/>
        <end position="113"/>
    </location>
</feature>
<protein>
    <submittedName>
        <fullName evidence="9">EmrB/QacA subfamily drug resistance transporter</fullName>
    </submittedName>
</protein>
<feature type="domain" description="Major facilitator superfamily (MFS) profile" evidence="8">
    <location>
        <begin position="24"/>
        <end position="477"/>
    </location>
</feature>
<evidence type="ECO:0000259" key="8">
    <source>
        <dbReference type="PROSITE" id="PS50850"/>
    </source>
</evidence>
<feature type="transmembrane region" description="Helical" evidence="7">
    <location>
        <begin position="278"/>
        <end position="301"/>
    </location>
</feature>
<feature type="transmembrane region" description="Helical" evidence="7">
    <location>
        <begin position="52"/>
        <end position="77"/>
    </location>
</feature>
<feature type="transmembrane region" description="Helical" evidence="7">
    <location>
        <begin position="23"/>
        <end position="46"/>
    </location>
</feature>
<feature type="transmembrane region" description="Helical" evidence="7">
    <location>
        <begin position="370"/>
        <end position="393"/>
    </location>
</feature>
<dbReference type="RefSeq" id="WP_181043630.1">
    <property type="nucleotide sequence ID" value="NZ_CP154825.1"/>
</dbReference>
<feature type="transmembrane region" description="Helical" evidence="7">
    <location>
        <begin position="414"/>
        <end position="431"/>
    </location>
</feature>
<feature type="transmembrane region" description="Helical" evidence="7">
    <location>
        <begin position="339"/>
        <end position="358"/>
    </location>
</feature>
<keyword evidence="2" id="KW-0813">Transport</keyword>
<accession>A0A2S6GLV9</accession>
<evidence type="ECO:0000256" key="5">
    <source>
        <dbReference type="ARBA" id="ARBA00022989"/>
    </source>
</evidence>
<organism evidence="9 10">
    <name type="scientific">Actinokineospora auranticolor</name>
    <dbReference type="NCBI Taxonomy" id="155976"/>
    <lineage>
        <taxon>Bacteria</taxon>
        <taxon>Bacillati</taxon>
        <taxon>Actinomycetota</taxon>
        <taxon>Actinomycetes</taxon>
        <taxon>Pseudonocardiales</taxon>
        <taxon>Pseudonocardiaceae</taxon>
        <taxon>Actinokineospora</taxon>
    </lineage>
</organism>
<comment type="caution">
    <text evidence="9">The sequence shown here is derived from an EMBL/GenBank/DDBJ whole genome shotgun (WGS) entry which is preliminary data.</text>
</comment>
<dbReference type="PANTHER" id="PTHR42718">
    <property type="entry name" value="MAJOR FACILITATOR SUPERFAMILY MULTIDRUG TRANSPORTER MFSC"/>
    <property type="match status" value="1"/>
</dbReference>
<gene>
    <name evidence="9" type="ORF">CLV40_111134</name>
</gene>
<dbReference type="Proteomes" id="UP000239203">
    <property type="component" value="Unassembled WGS sequence"/>
</dbReference>
<feature type="transmembrane region" description="Helical" evidence="7">
    <location>
        <begin position="210"/>
        <end position="232"/>
    </location>
</feature>
<comment type="subcellular location">
    <subcellularLocation>
        <location evidence="1">Cell membrane</location>
        <topology evidence="1">Multi-pass membrane protein</topology>
    </subcellularLocation>
</comment>
<evidence type="ECO:0000256" key="2">
    <source>
        <dbReference type="ARBA" id="ARBA00022448"/>
    </source>
</evidence>
<dbReference type="InterPro" id="IPR036259">
    <property type="entry name" value="MFS_trans_sf"/>
</dbReference>
<dbReference type="Gene3D" id="1.20.1720.10">
    <property type="entry name" value="Multidrug resistance protein D"/>
    <property type="match status" value="1"/>
</dbReference>
<dbReference type="GO" id="GO:0005886">
    <property type="term" value="C:plasma membrane"/>
    <property type="evidence" value="ECO:0007669"/>
    <property type="project" value="UniProtKB-SubCell"/>
</dbReference>
<dbReference type="CDD" id="cd17321">
    <property type="entry name" value="MFS_MMR_MDR_like"/>
    <property type="match status" value="1"/>
</dbReference>
<keyword evidence="5 7" id="KW-1133">Transmembrane helix</keyword>
<dbReference type="GO" id="GO:0022857">
    <property type="term" value="F:transmembrane transporter activity"/>
    <property type="evidence" value="ECO:0007669"/>
    <property type="project" value="InterPro"/>
</dbReference>
<evidence type="ECO:0000256" key="7">
    <source>
        <dbReference type="SAM" id="Phobius"/>
    </source>
</evidence>
<dbReference type="EMBL" id="PTIX01000011">
    <property type="protein sequence ID" value="PPK66170.1"/>
    <property type="molecule type" value="Genomic_DNA"/>
</dbReference>
<evidence type="ECO:0000313" key="9">
    <source>
        <dbReference type="EMBL" id="PPK66170.1"/>
    </source>
</evidence>
<feature type="transmembrane region" description="Helical" evidence="7">
    <location>
        <begin position="238"/>
        <end position="257"/>
    </location>
</feature>
<dbReference type="InterPro" id="IPR020846">
    <property type="entry name" value="MFS_dom"/>
</dbReference>
<dbReference type="AlphaFoldDB" id="A0A2S6GLV9"/>
<reference evidence="9 10" key="1">
    <citation type="submission" date="2018-02" db="EMBL/GenBank/DDBJ databases">
        <title>Genomic Encyclopedia of Archaeal and Bacterial Type Strains, Phase II (KMG-II): from individual species to whole genera.</title>
        <authorList>
            <person name="Goeker M."/>
        </authorList>
    </citation>
    <scope>NUCLEOTIDE SEQUENCE [LARGE SCALE GENOMIC DNA]</scope>
    <source>
        <strain evidence="9 10">YU 961-1</strain>
    </source>
</reference>
<feature type="transmembrane region" description="Helical" evidence="7">
    <location>
        <begin position="119"/>
        <end position="137"/>
    </location>
</feature>
<keyword evidence="3" id="KW-1003">Cell membrane</keyword>
<evidence type="ECO:0000256" key="4">
    <source>
        <dbReference type="ARBA" id="ARBA00022692"/>
    </source>
</evidence>
<evidence type="ECO:0000256" key="3">
    <source>
        <dbReference type="ARBA" id="ARBA00022475"/>
    </source>
</evidence>
<dbReference type="SUPFAM" id="SSF103473">
    <property type="entry name" value="MFS general substrate transporter"/>
    <property type="match status" value="1"/>
</dbReference>
<feature type="transmembrane region" description="Helical" evidence="7">
    <location>
        <begin position="176"/>
        <end position="198"/>
    </location>
</feature>
<keyword evidence="4 7" id="KW-0812">Transmembrane</keyword>
<keyword evidence="6 7" id="KW-0472">Membrane</keyword>
<evidence type="ECO:0000256" key="1">
    <source>
        <dbReference type="ARBA" id="ARBA00004651"/>
    </source>
</evidence>
<sequence length="477" mass="47929">MTVERTGTAAGTPDRSAERGGSVALLLIVACQLSVVLDTGAVNVALPTIRDALGFTTTTAAWVINAELIGLGGLMLVGGRAGDLFGRRAVFRAGAGLFALGALLGGLAPTAWWLVAARAVQGVGAALATPSGLALLVTAFPGRARPRALGVYASVSGIGGAVGLIAGGLLTTIGAWRWTLLLTVPIGLAVVVLAPRFLPAPAKRRVRLDLTGALLSSLGMVALTYGLIRAAAAGWGDAQTVMAFAAAVALLAVFPFAQARAADPLLPPRLLADRTRAGAYAVLLLLAATVLSQFFFLVQFLRDLRGLSPLATGAAFLPMSLSTFLCARAAGALARRWDLRHLMITGAGATAAAMLWLTGVDTGTGYLTGLLGPLVLFGVGLGVLLVAATAAGVSGVAPEHSGTASSLVHVSQRLGGGVGLALLVTVFGTAVRAAGAEGADRAAALARGYSAAFTAGLVFTALALLIAVFVVRPLPPA</sequence>
<dbReference type="PROSITE" id="PS50850">
    <property type="entry name" value="MFS"/>
    <property type="match status" value="1"/>
</dbReference>
<dbReference type="PANTHER" id="PTHR42718:SF46">
    <property type="entry name" value="BLR6921 PROTEIN"/>
    <property type="match status" value="1"/>
</dbReference>